<dbReference type="PANTHER" id="PTHR33734">
    <property type="entry name" value="LYSM DOMAIN-CONTAINING GPI-ANCHORED PROTEIN 2"/>
    <property type="match status" value="1"/>
</dbReference>
<dbReference type="PROSITE" id="PS51782">
    <property type="entry name" value="LYSM"/>
    <property type="match status" value="1"/>
</dbReference>
<dbReference type="PANTHER" id="PTHR33734:SF26">
    <property type="entry name" value="LYSM DOMAIN-CONTAINING PROTEIN"/>
    <property type="match status" value="1"/>
</dbReference>
<dbReference type="InterPro" id="IPR036779">
    <property type="entry name" value="LysM_dom_sf"/>
</dbReference>
<accession>A0A5P1FUD8</accession>
<dbReference type="InterPro" id="IPR018392">
    <property type="entry name" value="LysM"/>
</dbReference>
<dbReference type="Gene3D" id="3.10.350.10">
    <property type="entry name" value="LysM domain"/>
    <property type="match status" value="1"/>
</dbReference>
<dbReference type="Gramene" id="ONK81955">
    <property type="protein sequence ID" value="ONK81955"/>
    <property type="gene ID" value="A4U43_C01F34630"/>
</dbReference>
<evidence type="ECO:0000313" key="4">
    <source>
        <dbReference type="Proteomes" id="UP000243459"/>
    </source>
</evidence>
<dbReference type="CDD" id="cd00118">
    <property type="entry name" value="LysM"/>
    <property type="match status" value="1"/>
</dbReference>
<dbReference type="EMBL" id="CM007381">
    <property type="protein sequence ID" value="ONK81955.1"/>
    <property type="molecule type" value="Genomic_DNA"/>
</dbReference>
<dbReference type="SUPFAM" id="SSF54106">
    <property type="entry name" value="LysM domain"/>
    <property type="match status" value="1"/>
</dbReference>
<sequence length="113" mass="11955">MPSDPNYGLAFSGIALSILKALTPKPPPQFQPQSLHKPSSSAPSPPPPPKKPVEGDQLERRGLSSISARTVEIVKGDTLWGLSRKYGVTIEAIKGANGITGDKIYAGKKLVIP</sequence>
<feature type="domain" description="LysM" evidence="2">
    <location>
        <begin position="69"/>
        <end position="112"/>
    </location>
</feature>
<feature type="compositionally biased region" description="Basic and acidic residues" evidence="1">
    <location>
        <begin position="51"/>
        <end position="62"/>
    </location>
</feature>
<reference evidence="4" key="1">
    <citation type="journal article" date="2017" name="Nat. Commun.">
        <title>The asparagus genome sheds light on the origin and evolution of a young Y chromosome.</title>
        <authorList>
            <person name="Harkess A."/>
            <person name="Zhou J."/>
            <person name="Xu C."/>
            <person name="Bowers J.E."/>
            <person name="Van der Hulst R."/>
            <person name="Ayyampalayam S."/>
            <person name="Mercati F."/>
            <person name="Riccardi P."/>
            <person name="McKain M.R."/>
            <person name="Kakrana A."/>
            <person name="Tang H."/>
            <person name="Ray J."/>
            <person name="Groenendijk J."/>
            <person name="Arikit S."/>
            <person name="Mathioni S.M."/>
            <person name="Nakano M."/>
            <person name="Shan H."/>
            <person name="Telgmann-Rauber A."/>
            <person name="Kanno A."/>
            <person name="Yue Z."/>
            <person name="Chen H."/>
            <person name="Li W."/>
            <person name="Chen Y."/>
            <person name="Xu X."/>
            <person name="Zhang Y."/>
            <person name="Luo S."/>
            <person name="Chen H."/>
            <person name="Gao J."/>
            <person name="Mao Z."/>
            <person name="Pires J.C."/>
            <person name="Luo M."/>
            <person name="Kudrna D."/>
            <person name="Wing R.A."/>
            <person name="Meyers B.C."/>
            <person name="Yi K."/>
            <person name="Kong H."/>
            <person name="Lavrijsen P."/>
            <person name="Sunseri F."/>
            <person name="Falavigna A."/>
            <person name="Ye Y."/>
            <person name="Leebens-Mack J.H."/>
            <person name="Chen G."/>
        </authorList>
    </citation>
    <scope>NUCLEOTIDE SEQUENCE [LARGE SCALE GENOMIC DNA]</scope>
    <source>
        <strain evidence="4">cv. DH0086</strain>
    </source>
</reference>
<gene>
    <name evidence="3" type="ORF">A4U43_C01F34630</name>
</gene>
<name>A0A5P1FUD8_ASPOF</name>
<keyword evidence="4" id="KW-1185">Reference proteome</keyword>
<proteinExistence type="predicted"/>
<dbReference type="SMART" id="SM00257">
    <property type="entry name" value="LysM"/>
    <property type="match status" value="1"/>
</dbReference>
<evidence type="ECO:0000256" key="1">
    <source>
        <dbReference type="SAM" id="MobiDB-lite"/>
    </source>
</evidence>
<dbReference type="AlphaFoldDB" id="A0A5P1FUD8"/>
<evidence type="ECO:0000259" key="2">
    <source>
        <dbReference type="PROSITE" id="PS51782"/>
    </source>
</evidence>
<dbReference type="Proteomes" id="UP000243459">
    <property type="component" value="Chromosome 1"/>
</dbReference>
<protein>
    <recommendedName>
        <fullName evidence="2">LysM domain-containing protein</fullName>
    </recommendedName>
</protein>
<organism evidence="3 4">
    <name type="scientific">Asparagus officinalis</name>
    <name type="common">Garden asparagus</name>
    <dbReference type="NCBI Taxonomy" id="4686"/>
    <lineage>
        <taxon>Eukaryota</taxon>
        <taxon>Viridiplantae</taxon>
        <taxon>Streptophyta</taxon>
        <taxon>Embryophyta</taxon>
        <taxon>Tracheophyta</taxon>
        <taxon>Spermatophyta</taxon>
        <taxon>Magnoliopsida</taxon>
        <taxon>Liliopsida</taxon>
        <taxon>Asparagales</taxon>
        <taxon>Asparagaceae</taxon>
        <taxon>Asparagoideae</taxon>
        <taxon>Asparagus</taxon>
    </lineage>
</organism>
<feature type="region of interest" description="Disordered" evidence="1">
    <location>
        <begin position="25"/>
        <end position="66"/>
    </location>
</feature>
<evidence type="ECO:0000313" key="3">
    <source>
        <dbReference type="EMBL" id="ONK81955.1"/>
    </source>
</evidence>
<dbReference type="Pfam" id="PF01476">
    <property type="entry name" value="LysM"/>
    <property type="match status" value="1"/>
</dbReference>